<accession>A0A2M3ZTM1</accession>
<proteinExistence type="predicted"/>
<evidence type="ECO:0000313" key="2">
    <source>
        <dbReference type="EMBL" id="MBW31914.1"/>
    </source>
</evidence>
<sequence>MLWTLVLIVILINDLSTLVTRSTVYRWRHLSSVTRLLLLLMLANYLQPTFLACTIVGTHPSALLAAA</sequence>
<name>A0A2M3ZTM1_9DIPT</name>
<protein>
    <submittedName>
        <fullName evidence="2">Putative secreted peptide</fullName>
    </submittedName>
</protein>
<feature type="transmembrane region" description="Helical" evidence="1">
    <location>
        <begin position="45"/>
        <end position="66"/>
    </location>
</feature>
<keyword evidence="1" id="KW-1133">Transmembrane helix</keyword>
<dbReference type="AlphaFoldDB" id="A0A2M3ZTM1"/>
<keyword evidence="1" id="KW-0812">Transmembrane</keyword>
<keyword evidence="1" id="KW-0472">Membrane</keyword>
<dbReference type="EMBL" id="GGFM01011163">
    <property type="protein sequence ID" value="MBW31914.1"/>
    <property type="molecule type" value="Transcribed_RNA"/>
</dbReference>
<reference evidence="2" key="1">
    <citation type="submission" date="2018-01" db="EMBL/GenBank/DDBJ databases">
        <title>An insight into the sialome of Amazonian anophelines.</title>
        <authorList>
            <person name="Ribeiro J.M."/>
            <person name="Scarpassa V."/>
            <person name="Calvo E."/>
        </authorList>
    </citation>
    <scope>NUCLEOTIDE SEQUENCE</scope>
    <source>
        <tissue evidence="2">Salivary glands</tissue>
    </source>
</reference>
<organism evidence="2">
    <name type="scientific">Anopheles braziliensis</name>
    <dbReference type="NCBI Taxonomy" id="58242"/>
    <lineage>
        <taxon>Eukaryota</taxon>
        <taxon>Metazoa</taxon>
        <taxon>Ecdysozoa</taxon>
        <taxon>Arthropoda</taxon>
        <taxon>Hexapoda</taxon>
        <taxon>Insecta</taxon>
        <taxon>Pterygota</taxon>
        <taxon>Neoptera</taxon>
        <taxon>Endopterygota</taxon>
        <taxon>Diptera</taxon>
        <taxon>Nematocera</taxon>
        <taxon>Culicoidea</taxon>
        <taxon>Culicidae</taxon>
        <taxon>Anophelinae</taxon>
        <taxon>Anopheles</taxon>
    </lineage>
</organism>
<evidence type="ECO:0000256" key="1">
    <source>
        <dbReference type="SAM" id="Phobius"/>
    </source>
</evidence>